<gene>
    <name evidence="2" type="ORF">GMARGA_LOCUS43229</name>
</gene>
<protein>
    <submittedName>
        <fullName evidence="2">19980_t:CDS:1</fullName>
    </submittedName>
</protein>
<keyword evidence="3" id="KW-1185">Reference proteome</keyword>
<dbReference type="EMBL" id="CAJVQB010137611">
    <property type="protein sequence ID" value="CAG8854408.1"/>
    <property type="molecule type" value="Genomic_DNA"/>
</dbReference>
<sequence>EKFLILATDKVTSSDEEVVEEVRESKKKRRKLQSSKITFKRSKHDHASSKSPVQTSETTTKEVYKIPDDSEDSRQHNNPQQETSFASTNSRKGAGYQESQ</sequence>
<feature type="region of interest" description="Disordered" evidence="1">
    <location>
        <begin position="1"/>
        <end position="100"/>
    </location>
</feature>
<evidence type="ECO:0000313" key="2">
    <source>
        <dbReference type="EMBL" id="CAG8854408.1"/>
    </source>
</evidence>
<evidence type="ECO:0000313" key="3">
    <source>
        <dbReference type="Proteomes" id="UP000789901"/>
    </source>
</evidence>
<feature type="compositionally biased region" description="Polar residues" evidence="1">
    <location>
        <begin position="76"/>
        <end position="100"/>
    </location>
</feature>
<feature type="non-terminal residue" evidence="2">
    <location>
        <position position="1"/>
    </location>
</feature>
<feature type="compositionally biased region" description="Basic and acidic residues" evidence="1">
    <location>
        <begin position="59"/>
        <end position="75"/>
    </location>
</feature>
<feature type="compositionally biased region" description="Basic residues" evidence="1">
    <location>
        <begin position="25"/>
        <end position="44"/>
    </location>
</feature>
<comment type="caution">
    <text evidence="2">The sequence shown here is derived from an EMBL/GenBank/DDBJ whole genome shotgun (WGS) entry which is preliminary data.</text>
</comment>
<name>A0ABN7XGH3_GIGMA</name>
<feature type="compositionally biased region" description="Polar residues" evidence="1">
    <location>
        <begin position="49"/>
        <end position="58"/>
    </location>
</feature>
<reference evidence="2 3" key="1">
    <citation type="submission" date="2021-06" db="EMBL/GenBank/DDBJ databases">
        <authorList>
            <person name="Kallberg Y."/>
            <person name="Tangrot J."/>
            <person name="Rosling A."/>
        </authorList>
    </citation>
    <scope>NUCLEOTIDE SEQUENCE [LARGE SCALE GENOMIC DNA]</scope>
    <source>
        <strain evidence="2 3">120-4 pot B 10/14</strain>
    </source>
</reference>
<organism evidence="2 3">
    <name type="scientific">Gigaspora margarita</name>
    <dbReference type="NCBI Taxonomy" id="4874"/>
    <lineage>
        <taxon>Eukaryota</taxon>
        <taxon>Fungi</taxon>
        <taxon>Fungi incertae sedis</taxon>
        <taxon>Mucoromycota</taxon>
        <taxon>Glomeromycotina</taxon>
        <taxon>Glomeromycetes</taxon>
        <taxon>Diversisporales</taxon>
        <taxon>Gigasporaceae</taxon>
        <taxon>Gigaspora</taxon>
    </lineage>
</organism>
<proteinExistence type="predicted"/>
<accession>A0ABN7XGH3</accession>
<dbReference type="Proteomes" id="UP000789901">
    <property type="component" value="Unassembled WGS sequence"/>
</dbReference>
<evidence type="ECO:0000256" key="1">
    <source>
        <dbReference type="SAM" id="MobiDB-lite"/>
    </source>
</evidence>